<evidence type="ECO:0000256" key="6">
    <source>
        <dbReference type="ARBA" id="ARBA00022989"/>
    </source>
</evidence>
<keyword evidence="6 8" id="KW-1133">Transmembrane helix</keyword>
<keyword evidence="7 8" id="KW-0472">Membrane</keyword>
<evidence type="ECO:0000256" key="7">
    <source>
        <dbReference type="ARBA" id="ARBA00023136"/>
    </source>
</evidence>
<comment type="subcellular location">
    <subcellularLocation>
        <location evidence="1 8">Cell membrane</location>
        <topology evidence="1 8">Multi-pass membrane protein</topology>
    </subcellularLocation>
</comment>
<evidence type="ECO:0000256" key="8">
    <source>
        <dbReference type="RuleBase" id="RU363032"/>
    </source>
</evidence>
<dbReference type="EMBL" id="JBFALK010000030">
    <property type="protein sequence ID" value="MEV0974449.1"/>
    <property type="molecule type" value="Genomic_DNA"/>
</dbReference>
<dbReference type="RefSeq" id="WP_061260191.1">
    <property type="nucleotide sequence ID" value="NZ_JBFALK010000030.1"/>
</dbReference>
<sequence length="284" mass="30886">MSVGETEPRPAAVKAVPVRHPGRWVAGVAVAVLAAMLINNLVTNEAYNWAEQLKYLFSPAVLGGVRNTIWLTVAAMVGGVVLGIMLALMRLSANPLLRGAAWLYIWVFRGTPLFTQLLIWGNIGALFPTLGLGIPFGPEFVTAQTNALYSAAAAAALGLIFNEAAYMAEIVRGGIQSVDEGQQEAASALGLTRPQTLRRIILPQAMRVIAPPTGNEAISMLKNTALVAAIPYLELTFTVQNIYSHTYQIIPMLVMACLWYLFLSSIMMIGQHYLERYYGKGYSR</sequence>
<dbReference type="SUPFAM" id="SSF161098">
    <property type="entry name" value="MetI-like"/>
    <property type="match status" value="1"/>
</dbReference>
<evidence type="ECO:0000259" key="9">
    <source>
        <dbReference type="PROSITE" id="PS50928"/>
    </source>
</evidence>
<keyword evidence="2 8" id="KW-0813">Transport</keyword>
<gene>
    <name evidence="10" type="ORF">AB0I59_38130</name>
</gene>
<dbReference type="InterPro" id="IPR000515">
    <property type="entry name" value="MetI-like"/>
</dbReference>
<feature type="transmembrane region" description="Helical" evidence="8">
    <location>
        <begin position="69"/>
        <end position="89"/>
    </location>
</feature>
<comment type="caution">
    <text evidence="10">The sequence shown here is derived from an EMBL/GenBank/DDBJ whole genome shotgun (WGS) entry which is preliminary data.</text>
</comment>
<dbReference type="CDD" id="cd06261">
    <property type="entry name" value="TM_PBP2"/>
    <property type="match status" value="1"/>
</dbReference>
<keyword evidence="4 8" id="KW-0812">Transmembrane</keyword>
<evidence type="ECO:0000313" key="10">
    <source>
        <dbReference type="EMBL" id="MEV0974449.1"/>
    </source>
</evidence>
<organism evidence="10 11">
    <name type="scientific">Microtetraspora glauca</name>
    <dbReference type="NCBI Taxonomy" id="1996"/>
    <lineage>
        <taxon>Bacteria</taxon>
        <taxon>Bacillati</taxon>
        <taxon>Actinomycetota</taxon>
        <taxon>Actinomycetes</taxon>
        <taxon>Streptosporangiales</taxon>
        <taxon>Streptosporangiaceae</taxon>
        <taxon>Microtetraspora</taxon>
    </lineage>
</organism>
<comment type="similarity">
    <text evidence="8">Belongs to the binding-protein-dependent transport system permease family.</text>
</comment>
<accession>A0ABV3GS57</accession>
<feature type="transmembrane region" description="Helical" evidence="8">
    <location>
        <begin position="24"/>
        <end position="42"/>
    </location>
</feature>
<proteinExistence type="inferred from homology"/>
<protein>
    <submittedName>
        <fullName evidence="10">Amino acid ABC transporter permease</fullName>
    </submittedName>
</protein>
<dbReference type="NCBIfam" id="TIGR01726">
    <property type="entry name" value="HEQRo_perm_3TM"/>
    <property type="match status" value="1"/>
</dbReference>
<dbReference type="InterPro" id="IPR035906">
    <property type="entry name" value="MetI-like_sf"/>
</dbReference>
<keyword evidence="5" id="KW-0029">Amino-acid transport</keyword>
<evidence type="ECO:0000256" key="4">
    <source>
        <dbReference type="ARBA" id="ARBA00022692"/>
    </source>
</evidence>
<evidence type="ECO:0000256" key="1">
    <source>
        <dbReference type="ARBA" id="ARBA00004651"/>
    </source>
</evidence>
<evidence type="ECO:0000256" key="5">
    <source>
        <dbReference type="ARBA" id="ARBA00022970"/>
    </source>
</evidence>
<dbReference type="PROSITE" id="PS50928">
    <property type="entry name" value="ABC_TM1"/>
    <property type="match status" value="1"/>
</dbReference>
<feature type="transmembrane region" description="Helical" evidence="8">
    <location>
        <begin position="101"/>
        <end position="127"/>
    </location>
</feature>
<dbReference type="InterPro" id="IPR043429">
    <property type="entry name" value="ArtM/GltK/GlnP/TcyL/YhdX-like"/>
</dbReference>
<dbReference type="Gene3D" id="1.10.3720.10">
    <property type="entry name" value="MetI-like"/>
    <property type="match status" value="1"/>
</dbReference>
<feature type="transmembrane region" description="Helical" evidence="8">
    <location>
        <begin position="147"/>
        <end position="166"/>
    </location>
</feature>
<feature type="transmembrane region" description="Helical" evidence="8">
    <location>
        <begin position="249"/>
        <end position="270"/>
    </location>
</feature>
<dbReference type="PANTHER" id="PTHR30614">
    <property type="entry name" value="MEMBRANE COMPONENT OF AMINO ACID ABC TRANSPORTER"/>
    <property type="match status" value="1"/>
</dbReference>
<keyword evidence="3" id="KW-1003">Cell membrane</keyword>
<dbReference type="InterPro" id="IPR010065">
    <property type="entry name" value="AA_ABC_transptr_permease_3TM"/>
</dbReference>
<name>A0ABV3GS57_MICGL</name>
<dbReference type="Proteomes" id="UP001551675">
    <property type="component" value="Unassembled WGS sequence"/>
</dbReference>
<evidence type="ECO:0000256" key="2">
    <source>
        <dbReference type="ARBA" id="ARBA00022448"/>
    </source>
</evidence>
<keyword evidence="11" id="KW-1185">Reference proteome</keyword>
<evidence type="ECO:0000256" key="3">
    <source>
        <dbReference type="ARBA" id="ARBA00022475"/>
    </source>
</evidence>
<dbReference type="PANTHER" id="PTHR30614:SF0">
    <property type="entry name" value="L-CYSTINE TRANSPORT SYSTEM PERMEASE PROTEIN TCYL"/>
    <property type="match status" value="1"/>
</dbReference>
<reference evidence="10 11" key="1">
    <citation type="submission" date="2024-06" db="EMBL/GenBank/DDBJ databases">
        <title>The Natural Products Discovery Center: Release of the First 8490 Sequenced Strains for Exploring Actinobacteria Biosynthetic Diversity.</title>
        <authorList>
            <person name="Kalkreuter E."/>
            <person name="Kautsar S.A."/>
            <person name="Yang D."/>
            <person name="Bader C.D."/>
            <person name="Teijaro C.N."/>
            <person name="Fluegel L."/>
            <person name="Davis C.M."/>
            <person name="Simpson J.R."/>
            <person name="Lauterbach L."/>
            <person name="Steele A.D."/>
            <person name="Gui C."/>
            <person name="Meng S."/>
            <person name="Li G."/>
            <person name="Viehrig K."/>
            <person name="Ye F."/>
            <person name="Su P."/>
            <person name="Kiefer A.F."/>
            <person name="Nichols A."/>
            <person name="Cepeda A.J."/>
            <person name="Yan W."/>
            <person name="Fan B."/>
            <person name="Jiang Y."/>
            <person name="Adhikari A."/>
            <person name="Zheng C.-J."/>
            <person name="Schuster L."/>
            <person name="Cowan T.M."/>
            <person name="Smanski M.J."/>
            <person name="Chevrette M.G."/>
            <person name="De Carvalho L.P.S."/>
            <person name="Shen B."/>
        </authorList>
    </citation>
    <scope>NUCLEOTIDE SEQUENCE [LARGE SCALE GENOMIC DNA]</scope>
    <source>
        <strain evidence="10 11">NPDC050100</strain>
    </source>
</reference>
<dbReference type="Pfam" id="PF00528">
    <property type="entry name" value="BPD_transp_1"/>
    <property type="match status" value="1"/>
</dbReference>
<feature type="domain" description="ABC transmembrane type-1" evidence="9">
    <location>
        <begin position="65"/>
        <end position="271"/>
    </location>
</feature>
<evidence type="ECO:0000313" key="11">
    <source>
        <dbReference type="Proteomes" id="UP001551675"/>
    </source>
</evidence>